<keyword evidence="2" id="KW-1185">Reference proteome</keyword>
<proteinExistence type="predicted"/>
<evidence type="ECO:0000313" key="2">
    <source>
        <dbReference type="Proteomes" id="UP000887013"/>
    </source>
</evidence>
<accession>A0A8X6UDL8</accession>
<organism evidence="1 2">
    <name type="scientific">Nephila pilipes</name>
    <name type="common">Giant wood spider</name>
    <name type="synonym">Nephila maculata</name>
    <dbReference type="NCBI Taxonomy" id="299642"/>
    <lineage>
        <taxon>Eukaryota</taxon>
        <taxon>Metazoa</taxon>
        <taxon>Ecdysozoa</taxon>
        <taxon>Arthropoda</taxon>
        <taxon>Chelicerata</taxon>
        <taxon>Arachnida</taxon>
        <taxon>Araneae</taxon>
        <taxon>Araneomorphae</taxon>
        <taxon>Entelegynae</taxon>
        <taxon>Araneoidea</taxon>
        <taxon>Nephilidae</taxon>
        <taxon>Nephila</taxon>
    </lineage>
</organism>
<comment type="caution">
    <text evidence="1">The sequence shown here is derived from an EMBL/GenBank/DDBJ whole genome shotgun (WGS) entry which is preliminary data.</text>
</comment>
<protein>
    <submittedName>
        <fullName evidence="1">Uncharacterized protein</fullName>
    </submittedName>
</protein>
<reference evidence="1" key="1">
    <citation type="submission" date="2020-08" db="EMBL/GenBank/DDBJ databases">
        <title>Multicomponent nature underlies the extraordinary mechanical properties of spider dragline silk.</title>
        <authorList>
            <person name="Kono N."/>
            <person name="Nakamura H."/>
            <person name="Mori M."/>
            <person name="Yoshida Y."/>
            <person name="Ohtoshi R."/>
            <person name="Malay A.D."/>
            <person name="Moran D.A.P."/>
            <person name="Tomita M."/>
            <person name="Numata K."/>
            <person name="Arakawa K."/>
        </authorList>
    </citation>
    <scope>NUCLEOTIDE SEQUENCE</scope>
</reference>
<name>A0A8X6UDL8_NEPPI</name>
<sequence length="84" mass="9404">MDDFLSGKSTLEGAKNLQTKISQLLLRGGFEPHKWVSNSPELLKDLSASFYVLVKEFQDAPVKTSGTLWDPKVDCVTYNVKIND</sequence>
<dbReference type="AlphaFoldDB" id="A0A8X6UDL8"/>
<gene>
    <name evidence="1" type="primary">AVEN_9871_1</name>
    <name evidence="1" type="ORF">NPIL_465561</name>
</gene>
<dbReference type="EMBL" id="BMAW01122591">
    <property type="protein sequence ID" value="GFT99548.1"/>
    <property type="molecule type" value="Genomic_DNA"/>
</dbReference>
<dbReference type="Proteomes" id="UP000887013">
    <property type="component" value="Unassembled WGS sequence"/>
</dbReference>
<evidence type="ECO:0000313" key="1">
    <source>
        <dbReference type="EMBL" id="GFT99548.1"/>
    </source>
</evidence>
<dbReference type="OrthoDB" id="6434562at2759"/>